<dbReference type="HOGENOM" id="CLU_3125363_0_0_1"/>
<evidence type="ECO:0000313" key="1">
    <source>
        <dbReference type="EMBL" id="CBX97587.1"/>
    </source>
</evidence>
<dbReference type="InParanoid" id="E5A2F2"/>
<name>E5A2F2_LEPMJ</name>
<keyword evidence="2" id="KW-1185">Reference proteome</keyword>
<gene>
    <name evidence="1" type="ORF">LEMA_uP089960.1</name>
</gene>
<reference evidence="2" key="1">
    <citation type="journal article" date="2011" name="Nat. Commun.">
        <title>Effector diversification within compartments of the Leptosphaeria maculans genome affected by Repeat-Induced Point mutations.</title>
        <authorList>
            <person name="Rouxel T."/>
            <person name="Grandaubert J."/>
            <person name="Hane J.K."/>
            <person name="Hoede C."/>
            <person name="van de Wouw A.P."/>
            <person name="Couloux A."/>
            <person name="Dominguez V."/>
            <person name="Anthouard V."/>
            <person name="Bally P."/>
            <person name="Bourras S."/>
            <person name="Cozijnsen A.J."/>
            <person name="Ciuffetti L.M."/>
            <person name="Degrave A."/>
            <person name="Dilmaghani A."/>
            <person name="Duret L."/>
            <person name="Fudal I."/>
            <person name="Goodwin S.B."/>
            <person name="Gout L."/>
            <person name="Glaser N."/>
            <person name="Linglin J."/>
            <person name="Kema G.H.J."/>
            <person name="Lapalu N."/>
            <person name="Lawrence C.B."/>
            <person name="May K."/>
            <person name="Meyer M."/>
            <person name="Ollivier B."/>
            <person name="Poulain J."/>
            <person name="Schoch C.L."/>
            <person name="Simon A."/>
            <person name="Spatafora J.W."/>
            <person name="Stachowiak A."/>
            <person name="Turgeon B.G."/>
            <person name="Tyler B.M."/>
            <person name="Vincent D."/>
            <person name="Weissenbach J."/>
            <person name="Amselem J."/>
            <person name="Quesneville H."/>
            <person name="Oliver R.P."/>
            <person name="Wincker P."/>
            <person name="Balesdent M.-H."/>
            <person name="Howlett B.J."/>
        </authorList>
    </citation>
    <scope>NUCLEOTIDE SEQUENCE [LARGE SCALE GENOMIC DNA]</scope>
    <source>
        <strain evidence="2">JN3 / isolate v23.1.3 / race Av1-4-5-6-7-8</strain>
    </source>
</reference>
<dbReference type="Proteomes" id="UP000002668">
    <property type="component" value="Genome"/>
</dbReference>
<sequence>MRGQRAPGARLLGNAGLGTRGCWELGWWVGLDWSVLDKYCQYLCWKYLAC</sequence>
<evidence type="ECO:0000313" key="2">
    <source>
        <dbReference type="Proteomes" id="UP000002668"/>
    </source>
</evidence>
<dbReference type="AlphaFoldDB" id="E5A2F2"/>
<proteinExistence type="predicted"/>
<organism evidence="2">
    <name type="scientific">Leptosphaeria maculans (strain JN3 / isolate v23.1.3 / race Av1-4-5-6-7-8)</name>
    <name type="common">Blackleg fungus</name>
    <name type="synonym">Phoma lingam</name>
    <dbReference type="NCBI Taxonomy" id="985895"/>
    <lineage>
        <taxon>Eukaryota</taxon>
        <taxon>Fungi</taxon>
        <taxon>Dikarya</taxon>
        <taxon>Ascomycota</taxon>
        <taxon>Pezizomycotina</taxon>
        <taxon>Dothideomycetes</taxon>
        <taxon>Pleosporomycetidae</taxon>
        <taxon>Pleosporales</taxon>
        <taxon>Pleosporineae</taxon>
        <taxon>Leptosphaeriaceae</taxon>
        <taxon>Plenodomus</taxon>
        <taxon>Plenodomus lingam/Leptosphaeria maculans species complex</taxon>
    </lineage>
</organism>
<dbReference type="EMBL" id="FP929132">
    <property type="protein sequence ID" value="CBX97587.1"/>
    <property type="molecule type" value="Genomic_DNA"/>
</dbReference>
<dbReference type="VEuPathDB" id="FungiDB:LEMA_uP089960.1"/>
<protein>
    <submittedName>
        <fullName evidence="1">Predicted protein</fullName>
    </submittedName>
</protein>
<accession>E5A2F2</accession>